<dbReference type="EMBL" id="AP018449">
    <property type="protein sequence ID" value="BBB92389.1"/>
    <property type="molecule type" value="Genomic_DNA"/>
</dbReference>
<sequence>MINRFSIFSFVADIFLSINLKLIDNILFLKAYDKATAIGNAAIMNAINIDNIHFTDLLMFNFPINPHPIPMQIAATKAIIDDWFMPKYAIRNSPITNDATIADGNVVYSAIIIIGRLRKSRYISDVTCTLKTISRQPSNPAINPVNTFLCIVEEGVAIFSLNNWLLKVINDIMIVALKNNSFANSYIFHLYPFVFFDLFIIIIL</sequence>
<organism evidence="2 3">
    <name type="scientific">Methylomusa anaerophila</name>
    <dbReference type="NCBI Taxonomy" id="1930071"/>
    <lineage>
        <taxon>Bacteria</taxon>
        <taxon>Bacillati</taxon>
        <taxon>Bacillota</taxon>
        <taxon>Negativicutes</taxon>
        <taxon>Selenomonadales</taxon>
        <taxon>Sporomusaceae</taxon>
        <taxon>Methylomusa</taxon>
    </lineage>
</organism>
<keyword evidence="3" id="KW-1185">Reference proteome</keyword>
<dbReference type="AlphaFoldDB" id="A0A348AMU1"/>
<name>A0A348AMU1_9FIRM</name>
<proteinExistence type="predicted"/>
<dbReference type="Proteomes" id="UP000276437">
    <property type="component" value="Chromosome"/>
</dbReference>
<reference evidence="2 3" key="1">
    <citation type="journal article" date="2018" name="Int. J. Syst. Evol. Microbiol.">
        <title>Methylomusa anaerophila gen. nov., sp. nov., an anaerobic methanol-utilizing bacterium isolated from a microbial fuel cell.</title>
        <authorList>
            <person name="Amano N."/>
            <person name="Yamamuro A."/>
            <person name="Miyahara M."/>
            <person name="Kouzuma A."/>
            <person name="Abe T."/>
            <person name="Watanabe K."/>
        </authorList>
    </citation>
    <scope>NUCLEOTIDE SEQUENCE [LARGE SCALE GENOMIC DNA]</scope>
    <source>
        <strain evidence="2 3">MMFC1</strain>
    </source>
</reference>
<dbReference type="KEGG" id="mana:MAMMFC1_03082"/>
<feature type="transmembrane region" description="Helical" evidence="1">
    <location>
        <begin position="186"/>
        <end position="203"/>
    </location>
</feature>
<gene>
    <name evidence="2" type="ORF">MAMMFC1_03082</name>
</gene>
<evidence type="ECO:0000313" key="3">
    <source>
        <dbReference type="Proteomes" id="UP000276437"/>
    </source>
</evidence>
<evidence type="ECO:0000256" key="1">
    <source>
        <dbReference type="SAM" id="Phobius"/>
    </source>
</evidence>
<keyword evidence="1" id="KW-0472">Membrane</keyword>
<evidence type="ECO:0000313" key="2">
    <source>
        <dbReference type="EMBL" id="BBB92389.1"/>
    </source>
</evidence>
<accession>A0A348AMU1</accession>
<keyword evidence="1" id="KW-1133">Transmembrane helix</keyword>
<protein>
    <submittedName>
        <fullName evidence="2">Uncharacterized protein</fullName>
    </submittedName>
</protein>
<keyword evidence="1" id="KW-0812">Transmembrane</keyword>